<organism evidence="1 2">
    <name type="scientific">Candidatus Kaiserbacteria bacterium RIFCSPLOWO2_01_FULL_53_17</name>
    <dbReference type="NCBI Taxonomy" id="1798511"/>
    <lineage>
        <taxon>Bacteria</taxon>
        <taxon>Candidatus Kaiseribacteriota</taxon>
    </lineage>
</organism>
<sequence length="266" mass="29815">MTRWFFSSLFFLSLAQKKYLSYTSERFRRNHVQVKQGDTLEPREHLATLFQAVRARSRPLVIEFTGTPTSGKTTLINGLDSIFRHNGFRVRRPQEGAEVFRNTSRKTPLYNILTGAYGVTNVVQAVGTKDADIVLLDRALFDAFAWALFWTARGKLSPAECDAFQSFVTMRELASCVDLGLFVLCDAEEAMRRAAKDAPSAYNDRKEGGYTNPETITLLLGIFGEACRTLHEEGHPVVAIDTTTLPKEAMFDAALRELCSRFAPVS</sequence>
<protein>
    <recommendedName>
        <fullName evidence="3">NadR/Ttd14 AAA domain-containing protein</fullName>
    </recommendedName>
</protein>
<evidence type="ECO:0008006" key="3">
    <source>
        <dbReference type="Google" id="ProtNLM"/>
    </source>
</evidence>
<comment type="caution">
    <text evidence="1">The sequence shown here is derived from an EMBL/GenBank/DDBJ whole genome shotgun (WGS) entry which is preliminary data.</text>
</comment>
<dbReference type="AlphaFoldDB" id="A0A1F6EFM9"/>
<evidence type="ECO:0000313" key="1">
    <source>
        <dbReference type="EMBL" id="OGG72457.1"/>
    </source>
</evidence>
<dbReference type="Proteomes" id="UP000177306">
    <property type="component" value="Unassembled WGS sequence"/>
</dbReference>
<name>A0A1F6EFM9_9BACT</name>
<reference evidence="1 2" key="1">
    <citation type="journal article" date="2016" name="Nat. Commun.">
        <title>Thousands of microbial genomes shed light on interconnected biogeochemical processes in an aquifer system.</title>
        <authorList>
            <person name="Anantharaman K."/>
            <person name="Brown C.T."/>
            <person name="Hug L.A."/>
            <person name="Sharon I."/>
            <person name="Castelle C.J."/>
            <person name="Probst A.J."/>
            <person name="Thomas B.C."/>
            <person name="Singh A."/>
            <person name="Wilkins M.J."/>
            <person name="Karaoz U."/>
            <person name="Brodie E.L."/>
            <person name="Williams K.H."/>
            <person name="Hubbard S.S."/>
            <person name="Banfield J.F."/>
        </authorList>
    </citation>
    <scope>NUCLEOTIDE SEQUENCE [LARGE SCALE GENOMIC DNA]</scope>
</reference>
<accession>A0A1F6EFM9</accession>
<dbReference type="SUPFAM" id="SSF52540">
    <property type="entry name" value="P-loop containing nucleoside triphosphate hydrolases"/>
    <property type="match status" value="1"/>
</dbReference>
<proteinExistence type="predicted"/>
<dbReference type="EMBL" id="MFLY01000050">
    <property type="protein sequence ID" value="OGG72457.1"/>
    <property type="molecule type" value="Genomic_DNA"/>
</dbReference>
<evidence type="ECO:0000313" key="2">
    <source>
        <dbReference type="Proteomes" id="UP000177306"/>
    </source>
</evidence>
<dbReference type="Gene3D" id="3.40.50.300">
    <property type="entry name" value="P-loop containing nucleotide triphosphate hydrolases"/>
    <property type="match status" value="1"/>
</dbReference>
<dbReference type="InterPro" id="IPR027417">
    <property type="entry name" value="P-loop_NTPase"/>
</dbReference>
<gene>
    <name evidence="1" type="ORF">A3A38_02120</name>
</gene>